<evidence type="ECO:0000313" key="3">
    <source>
        <dbReference type="EMBL" id="KAK3799587.1"/>
    </source>
</evidence>
<evidence type="ECO:0000256" key="1">
    <source>
        <dbReference type="SAM" id="MobiDB-lite"/>
    </source>
</evidence>
<accession>A0AAE1B6I9</accession>
<name>A0AAE1B6I9_9GAST</name>
<dbReference type="PANTHER" id="PTHR33395:SF22">
    <property type="entry name" value="REVERSE TRANSCRIPTASE DOMAIN-CONTAINING PROTEIN"/>
    <property type="match status" value="1"/>
</dbReference>
<dbReference type="Proteomes" id="UP001283361">
    <property type="component" value="Unassembled WGS sequence"/>
</dbReference>
<dbReference type="InterPro" id="IPR005135">
    <property type="entry name" value="Endo/exonuclease/phosphatase"/>
</dbReference>
<dbReference type="InterPro" id="IPR036691">
    <property type="entry name" value="Endo/exonu/phosph_ase_sf"/>
</dbReference>
<dbReference type="Gene3D" id="3.60.10.10">
    <property type="entry name" value="Endonuclease/exonuclease/phosphatase"/>
    <property type="match status" value="1"/>
</dbReference>
<dbReference type="SUPFAM" id="SSF56219">
    <property type="entry name" value="DNase I-like"/>
    <property type="match status" value="1"/>
</dbReference>
<organism evidence="3 4">
    <name type="scientific">Elysia crispata</name>
    <name type="common">lettuce slug</name>
    <dbReference type="NCBI Taxonomy" id="231223"/>
    <lineage>
        <taxon>Eukaryota</taxon>
        <taxon>Metazoa</taxon>
        <taxon>Spiralia</taxon>
        <taxon>Lophotrochozoa</taxon>
        <taxon>Mollusca</taxon>
        <taxon>Gastropoda</taxon>
        <taxon>Heterobranchia</taxon>
        <taxon>Euthyneura</taxon>
        <taxon>Panpulmonata</taxon>
        <taxon>Sacoglossa</taxon>
        <taxon>Placobranchoidea</taxon>
        <taxon>Plakobranchidae</taxon>
        <taxon>Elysia</taxon>
    </lineage>
</organism>
<evidence type="ECO:0000313" key="4">
    <source>
        <dbReference type="Proteomes" id="UP001283361"/>
    </source>
</evidence>
<dbReference type="GO" id="GO:0007508">
    <property type="term" value="P:larval heart development"/>
    <property type="evidence" value="ECO:0007669"/>
    <property type="project" value="TreeGrafter"/>
</dbReference>
<feature type="domain" description="Endonuclease/exonuclease/phosphatase" evidence="2">
    <location>
        <begin position="181"/>
        <end position="242"/>
    </location>
</feature>
<proteinExistence type="predicted"/>
<dbReference type="Pfam" id="PF14529">
    <property type="entry name" value="Exo_endo_phos_2"/>
    <property type="match status" value="1"/>
</dbReference>
<dbReference type="GO" id="GO:0031012">
    <property type="term" value="C:extracellular matrix"/>
    <property type="evidence" value="ECO:0007669"/>
    <property type="project" value="TreeGrafter"/>
</dbReference>
<dbReference type="EMBL" id="JAWDGP010000552">
    <property type="protein sequence ID" value="KAK3799587.1"/>
    <property type="molecule type" value="Genomic_DNA"/>
</dbReference>
<dbReference type="AlphaFoldDB" id="A0AAE1B6I9"/>
<evidence type="ECO:0000259" key="2">
    <source>
        <dbReference type="Pfam" id="PF14529"/>
    </source>
</evidence>
<protein>
    <recommendedName>
        <fullName evidence="2">Endonuclease/exonuclease/phosphatase domain-containing protein</fullName>
    </recommendedName>
</protein>
<dbReference type="GO" id="GO:0003824">
    <property type="term" value="F:catalytic activity"/>
    <property type="evidence" value="ECO:0007669"/>
    <property type="project" value="InterPro"/>
</dbReference>
<comment type="caution">
    <text evidence="3">The sequence shown here is derived from an EMBL/GenBank/DDBJ whole genome shotgun (WGS) entry which is preliminary data.</text>
</comment>
<reference evidence="3" key="1">
    <citation type="journal article" date="2023" name="G3 (Bethesda)">
        <title>A reference genome for the long-term kleptoplast-retaining sea slug Elysia crispata morphotype clarki.</title>
        <authorList>
            <person name="Eastman K.E."/>
            <person name="Pendleton A.L."/>
            <person name="Shaikh M.A."/>
            <person name="Suttiyut T."/>
            <person name="Ogas R."/>
            <person name="Tomko P."/>
            <person name="Gavelis G."/>
            <person name="Widhalm J.R."/>
            <person name="Wisecaver J.H."/>
        </authorList>
    </citation>
    <scope>NUCLEOTIDE SEQUENCE</scope>
    <source>
        <strain evidence="3">ECLA1</strain>
    </source>
</reference>
<dbReference type="PANTHER" id="PTHR33395">
    <property type="entry name" value="TRANSCRIPTASE, PUTATIVE-RELATED-RELATED"/>
    <property type="match status" value="1"/>
</dbReference>
<keyword evidence="4" id="KW-1185">Reference proteome</keyword>
<gene>
    <name evidence="3" type="ORF">RRG08_053215</name>
</gene>
<sequence length="249" mass="28153">MGGKERKGSKRREIPRPPNSRGDRRKIGEAGVKFLNSRQGDRIAICKCVPIPTSYQGDRTANCKCVPISTNKDSITCLYTNADSLSNKRTELDTMIEIHRPAIIGIVEVKPKNSRFEIQECEIAIPGYDTFHNLDKSGRGVCLHIRTEMSPSLNNIATNLEAEECIFVDCALQEKERVTIGLFYRSPNSKKENNDKINRTILASMSTNSPHLIIMGDFNFPEIDWTKETSRTREYHEAAKFLKTTKEAT</sequence>
<dbReference type="GO" id="GO:0061343">
    <property type="term" value="P:cell adhesion involved in heart morphogenesis"/>
    <property type="evidence" value="ECO:0007669"/>
    <property type="project" value="TreeGrafter"/>
</dbReference>
<feature type="region of interest" description="Disordered" evidence="1">
    <location>
        <begin position="1"/>
        <end position="27"/>
    </location>
</feature>